<reference evidence="1" key="3">
    <citation type="submission" date="2021-06" db="EMBL/GenBank/DDBJ databases">
        <authorList>
            <consortium name="NCBI Pathogen Detection Project"/>
        </authorList>
    </citation>
    <scope>NUCLEOTIDE SEQUENCE</scope>
    <source>
        <strain evidence="1">Clostridioides</strain>
    </source>
</reference>
<evidence type="ECO:0000313" key="3">
    <source>
        <dbReference type="Proteomes" id="UP000411588"/>
    </source>
</evidence>
<evidence type="ECO:0000313" key="2">
    <source>
        <dbReference type="EMBL" id="VFD36097.1"/>
    </source>
</evidence>
<dbReference type="Pfam" id="PF10934">
    <property type="entry name" value="Sheath_initiator"/>
    <property type="match status" value="1"/>
</dbReference>
<reference evidence="1" key="1">
    <citation type="journal article" date="2018" name="Genome Biol.">
        <title>SKESA: strategic k-mer extension for scrupulous assemblies.</title>
        <authorList>
            <person name="Souvorov A."/>
            <person name="Agarwala R."/>
            <person name="Lipman D.J."/>
        </authorList>
    </citation>
    <scope>NUCLEOTIDE SEQUENCE</scope>
    <source>
        <strain evidence="1">Clostridioides</strain>
    </source>
</reference>
<dbReference type="Proteomes" id="UP000879542">
    <property type="component" value="Unassembled WGS sequence"/>
</dbReference>
<evidence type="ECO:0000313" key="1">
    <source>
        <dbReference type="EMBL" id="HBH2621778.1"/>
    </source>
</evidence>
<dbReference type="EMBL" id="CAADAN010000021">
    <property type="protein sequence ID" value="VFD36097.1"/>
    <property type="molecule type" value="Genomic_DNA"/>
</dbReference>
<proteinExistence type="predicted"/>
<dbReference type="InterPro" id="IPR020288">
    <property type="entry name" value="Sheath_initiator"/>
</dbReference>
<dbReference type="EMBL" id="DAEQIJ010000026">
    <property type="protein sequence ID" value="HBH2621778.1"/>
    <property type="molecule type" value="Genomic_DNA"/>
</dbReference>
<dbReference type="RefSeq" id="WP_009894588.1">
    <property type="nucleotide sequence ID" value="NZ_BDSN01000033.1"/>
</dbReference>
<gene>
    <name evidence="1" type="ORF">KRQ00_003587</name>
    <name evidence="2" type="ORF">SAMEA1402399_03831</name>
</gene>
<dbReference type="Gene3D" id="3.10.450.40">
    <property type="match status" value="1"/>
</dbReference>
<comment type="caution">
    <text evidence="1">The sequence shown here is derived from an EMBL/GenBank/DDBJ whole genome shotgun (WGS) entry which is preliminary data.</text>
</comment>
<evidence type="ECO:0000313" key="4">
    <source>
        <dbReference type="Proteomes" id="UP000879542"/>
    </source>
</evidence>
<protein>
    <submittedName>
        <fullName evidence="1">DUF2634 domain-containing protein</fullName>
    </submittedName>
    <submittedName>
        <fullName evidence="2">Phage protein</fullName>
    </submittedName>
</protein>
<sequence length="144" mass="16977">MNNTIFPFMGVPEDYISPDNEELPIFKEFAWDFDKDEKVIENGDFKIVERNEAIKVWIYKTIKTDKYVYLIYDWDYGTDIKNLIGQKYTKGLTESEAKRYIQEALLTNPYILEVNVTNAEFKDDNLSISLNVKTIYGEEEITFV</sequence>
<name>A0A9P3WV36_CLODI</name>
<accession>A0A9P3WV36</accession>
<dbReference type="AlphaFoldDB" id="A0A9P3WV36"/>
<dbReference type="Proteomes" id="UP000411588">
    <property type="component" value="Unassembled WGS sequence"/>
</dbReference>
<reference evidence="2 3" key="2">
    <citation type="submission" date="2019-02" db="EMBL/GenBank/DDBJ databases">
        <authorList>
            <consortium name="Pathogen Informatics"/>
        </authorList>
    </citation>
    <scope>NUCLEOTIDE SEQUENCE [LARGE SCALE GENOMIC DNA]</scope>
    <source>
        <strain evidence="2">Clo34</strain>
        <strain evidence="3">clo34</strain>
    </source>
</reference>
<organism evidence="1 4">
    <name type="scientific">Clostridioides difficile</name>
    <name type="common">Peptoclostridium difficile</name>
    <dbReference type="NCBI Taxonomy" id="1496"/>
    <lineage>
        <taxon>Bacteria</taxon>
        <taxon>Bacillati</taxon>
        <taxon>Bacillota</taxon>
        <taxon>Clostridia</taxon>
        <taxon>Peptostreptococcales</taxon>
        <taxon>Peptostreptococcaceae</taxon>
        <taxon>Clostridioides</taxon>
    </lineage>
</organism>